<feature type="transmembrane region" description="Helical" evidence="1">
    <location>
        <begin position="395"/>
        <end position="412"/>
    </location>
</feature>
<proteinExistence type="predicted"/>
<feature type="transmembrane region" description="Helical" evidence="1">
    <location>
        <begin position="475"/>
        <end position="492"/>
    </location>
</feature>
<dbReference type="EMBL" id="FOQA01000005">
    <property type="protein sequence ID" value="SFH99619.1"/>
    <property type="molecule type" value="Genomic_DNA"/>
</dbReference>
<dbReference type="InterPro" id="IPR002823">
    <property type="entry name" value="DUF112_TM"/>
</dbReference>
<feature type="transmembrane region" description="Helical" evidence="1">
    <location>
        <begin position="40"/>
        <end position="66"/>
    </location>
</feature>
<feature type="transmembrane region" description="Helical" evidence="1">
    <location>
        <begin position="206"/>
        <end position="225"/>
    </location>
</feature>
<organism evidence="3 4">
    <name type="scientific">Tindallia magadiensis</name>
    <dbReference type="NCBI Taxonomy" id="69895"/>
    <lineage>
        <taxon>Bacteria</taxon>
        <taxon>Bacillati</taxon>
        <taxon>Bacillota</taxon>
        <taxon>Clostridia</taxon>
        <taxon>Peptostreptococcales</taxon>
        <taxon>Tindalliaceae</taxon>
        <taxon>Tindallia</taxon>
    </lineage>
</organism>
<sequence>MLEIVVQSASMVFTWQAMMFMCMGVAVGLALGAIPGLGPSIGIGVLLPLTFGVEPVAAMILLIGLYKGSLLGGSISAILLNTPGTAGAAATVIDGYPMHQKGEGKKALQGAILSSGFADIASDLFLIAGSISLARLALLFGPPEFFWIIAVALILTATLAGDSMWKGFLSMGIGLLIGSVGVDPVIGTPRLGIGSTMGRLQGLEMVAVLIGIFAISEIMMNLNALQKNEGKTMLGKETVSGGSLTKEDIKESMKSFWIGTGIGTAIGVLPGLGASAAGFLSYSVSKSAYGGKTKNGSFGEGVLPGIVSAEAGNSAVSGANMLPMFLLGIPGSSVAALLLAGLRLQGIAPGPGVFRDHGDVIYAIFFALIIANLINMLFAGALVKPLIWSLRRDPRILYPIVLFVCMTGVYSINNRMLDVAVMTGIGVLAYAMKKCRIPVAPMAMSFILAGRLERGFRRALQTSTGDWSIFVESNISKAGLILCMIAIGLVAWQKIKEKDKREKEASL</sequence>
<evidence type="ECO:0000313" key="3">
    <source>
        <dbReference type="EMBL" id="SFH99619.1"/>
    </source>
</evidence>
<evidence type="ECO:0000256" key="1">
    <source>
        <dbReference type="SAM" id="Phobius"/>
    </source>
</evidence>
<dbReference type="Pfam" id="PF01970">
    <property type="entry name" value="TctA"/>
    <property type="match status" value="1"/>
</dbReference>
<reference evidence="4" key="1">
    <citation type="submission" date="2016-10" db="EMBL/GenBank/DDBJ databases">
        <authorList>
            <person name="Varghese N."/>
            <person name="Submissions S."/>
        </authorList>
    </citation>
    <scope>NUCLEOTIDE SEQUENCE [LARGE SCALE GENOMIC DNA]</scope>
    <source>
        <strain evidence="4">Z-7934</strain>
    </source>
</reference>
<name>A0A1I3EKW7_9FIRM</name>
<dbReference type="AlphaFoldDB" id="A0A1I3EKW7"/>
<dbReference type="OrthoDB" id="9781349at2"/>
<feature type="transmembrane region" description="Helical" evidence="1">
    <location>
        <begin position="111"/>
        <end position="133"/>
    </location>
</feature>
<keyword evidence="4" id="KW-1185">Reference proteome</keyword>
<keyword evidence="1" id="KW-0472">Membrane</keyword>
<feature type="transmembrane region" description="Helical" evidence="1">
    <location>
        <begin position="12"/>
        <end position="34"/>
    </location>
</feature>
<protein>
    <submittedName>
        <fullName evidence="3">Putative tricarboxylic transport membrane protein</fullName>
    </submittedName>
</protein>
<evidence type="ECO:0000259" key="2">
    <source>
        <dbReference type="Pfam" id="PF01970"/>
    </source>
</evidence>
<gene>
    <name evidence="3" type="ORF">SAMN05192551_10552</name>
</gene>
<dbReference type="STRING" id="69895.SAMN05192551_10552"/>
<feature type="transmembrane region" description="Helical" evidence="1">
    <location>
        <begin position="360"/>
        <end position="383"/>
    </location>
</feature>
<feature type="domain" description="DUF112" evidence="2">
    <location>
        <begin position="18"/>
        <end position="442"/>
    </location>
</feature>
<accession>A0A1I3EKW7</accession>
<keyword evidence="1" id="KW-0812">Transmembrane</keyword>
<dbReference type="Proteomes" id="UP000199287">
    <property type="component" value="Unassembled WGS sequence"/>
</dbReference>
<feature type="transmembrane region" description="Helical" evidence="1">
    <location>
        <begin position="168"/>
        <end position="186"/>
    </location>
</feature>
<feature type="transmembrane region" description="Helical" evidence="1">
    <location>
        <begin position="145"/>
        <end position="161"/>
    </location>
</feature>
<evidence type="ECO:0000313" key="4">
    <source>
        <dbReference type="Proteomes" id="UP000199287"/>
    </source>
</evidence>
<dbReference type="RefSeq" id="WP_093371940.1">
    <property type="nucleotide sequence ID" value="NZ_FOQA01000005.1"/>
</dbReference>
<dbReference type="PANTHER" id="PTHR35342:SF5">
    <property type="entry name" value="TRICARBOXYLIC TRANSPORT PROTEIN"/>
    <property type="match status" value="1"/>
</dbReference>
<dbReference type="PANTHER" id="PTHR35342">
    <property type="entry name" value="TRICARBOXYLIC TRANSPORT PROTEIN"/>
    <property type="match status" value="1"/>
</dbReference>
<feature type="transmembrane region" description="Helical" evidence="1">
    <location>
        <begin position="322"/>
        <end position="340"/>
    </location>
</feature>
<keyword evidence="1" id="KW-1133">Transmembrane helix</keyword>